<keyword evidence="2" id="KW-0472">Membrane</keyword>
<evidence type="ECO:0000313" key="3">
    <source>
        <dbReference type="EMBL" id="KAF9522382.1"/>
    </source>
</evidence>
<keyword evidence="2" id="KW-0812">Transmembrane</keyword>
<dbReference type="OrthoDB" id="3173702at2759"/>
<dbReference type="Gene3D" id="1.20.1170.10">
    <property type="match status" value="1"/>
</dbReference>
<keyword evidence="2" id="KW-1133">Transmembrane helix</keyword>
<keyword evidence="4" id="KW-1185">Reference proteome</keyword>
<accession>A0A9P6E4J4</accession>
<feature type="transmembrane region" description="Helical" evidence="2">
    <location>
        <begin position="290"/>
        <end position="313"/>
    </location>
</feature>
<evidence type="ECO:0000256" key="1">
    <source>
        <dbReference type="SAM" id="Coils"/>
    </source>
</evidence>
<dbReference type="EMBL" id="MU157948">
    <property type="protein sequence ID" value="KAF9522382.1"/>
    <property type="molecule type" value="Genomic_DNA"/>
</dbReference>
<protein>
    <recommendedName>
        <fullName evidence="5">Haemolytic enterotoxin (HBL)</fullName>
    </recommendedName>
</protein>
<feature type="transmembrane region" description="Helical" evidence="2">
    <location>
        <begin position="319"/>
        <end position="339"/>
    </location>
</feature>
<organism evidence="3 4">
    <name type="scientific">Crepidotus variabilis</name>
    <dbReference type="NCBI Taxonomy" id="179855"/>
    <lineage>
        <taxon>Eukaryota</taxon>
        <taxon>Fungi</taxon>
        <taxon>Dikarya</taxon>
        <taxon>Basidiomycota</taxon>
        <taxon>Agaricomycotina</taxon>
        <taxon>Agaricomycetes</taxon>
        <taxon>Agaricomycetidae</taxon>
        <taxon>Agaricales</taxon>
        <taxon>Agaricineae</taxon>
        <taxon>Crepidotaceae</taxon>
        <taxon>Crepidotus</taxon>
    </lineage>
</organism>
<sequence length="421" mass="45822">MAADLLFGGLARFSIQPVLEEFLRSLELTSVQNAPPSTCNAEKSLRSLRVSIQYAPPPPYNAGLYPAFDLPGYTSKNPDSEEARVLVRLTNAIKEYGKFNPGDIQNRIAQSIKQVDAAETLDDLTNHIMAVNTSFEKVGRALGDLDREASRKKYGNANERFSPAWGDIHEDFKKQVAISGEVAMEAAMNAKYFRTVLIPILESSQSLSLDDKKSALEFYIKALENSKTAAQEMSSSFIALPARVQDIQTRLEVAFSAIGEMFNKKIEGLKAEIEQLNKQVREYSDIARTAMWIGLGGATVMGAGALLALTGILAPVATLAFWGGAAVGLGGGIGSIVASEQAQAAKNERDVKIQELKQLTQDVTSFNDIQANVKLAMRDCPALCIRLNTIGSIWAVIRTESQLILDSMIKAQNANTKWASN</sequence>
<feature type="coiled-coil region" evidence="1">
    <location>
        <begin position="259"/>
        <end position="286"/>
    </location>
</feature>
<evidence type="ECO:0008006" key="5">
    <source>
        <dbReference type="Google" id="ProtNLM"/>
    </source>
</evidence>
<name>A0A9P6E4J4_9AGAR</name>
<dbReference type="SUPFAM" id="SSF58100">
    <property type="entry name" value="Bacterial hemolysins"/>
    <property type="match status" value="1"/>
</dbReference>
<evidence type="ECO:0000256" key="2">
    <source>
        <dbReference type="SAM" id="Phobius"/>
    </source>
</evidence>
<keyword evidence="1" id="KW-0175">Coiled coil</keyword>
<evidence type="ECO:0000313" key="4">
    <source>
        <dbReference type="Proteomes" id="UP000807306"/>
    </source>
</evidence>
<gene>
    <name evidence="3" type="ORF">CPB83DRAFT_899697</name>
</gene>
<dbReference type="AlphaFoldDB" id="A0A9P6E4J4"/>
<dbReference type="Proteomes" id="UP000807306">
    <property type="component" value="Unassembled WGS sequence"/>
</dbReference>
<reference evidence="3" key="1">
    <citation type="submission" date="2020-11" db="EMBL/GenBank/DDBJ databases">
        <authorList>
            <consortium name="DOE Joint Genome Institute"/>
            <person name="Ahrendt S."/>
            <person name="Riley R."/>
            <person name="Andreopoulos W."/>
            <person name="Labutti K."/>
            <person name="Pangilinan J."/>
            <person name="Ruiz-Duenas F.J."/>
            <person name="Barrasa J.M."/>
            <person name="Sanchez-Garcia M."/>
            <person name="Camarero S."/>
            <person name="Miyauchi S."/>
            <person name="Serrano A."/>
            <person name="Linde D."/>
            <person name="Babiker R."/>
            <person name="Drula E."/>
            <person name="Ayuso-Fernandez I."/>
            <person name="Pacheco R."/>
            <person name="Padilla G."/>
            <person name="Ferreira P."/>
            <person name="Barriuso J."/>
            <person name="Kellner H."/>
            <person name="Castanera R."/>
            <person name="Alfaro M."/>
            <person name="Ramirez L."/>
            <person name="Pisabarro A.G."/>
            <person name="Kuo A."/>
            <person name="Tritt A."/>
            <person name="Lipzen A."/>
            <person name="He G."/>
            <person name="Yan M."/>
            <person name="Ng V."/>
            <person name="Cullen D."/>
            <person name="Martin F."/>
            <person name="Rosso M.-N."/>
            <person name="Henrissat B."/>
            <person name="Hibbett D."/>
            <person name="Martinez A.T."/>
            <person name="Grigoriev I.V."/>
        </authorList>
    </citation>
    <scope>NUCLEOTIDE SEQUENCE</scope>
    <source>
        <strain evidence="3">CBS 506.95</strain>
    </source>
</reference>
<proteinExistence type="predicted"/>
<comment type="caution">
    <text evidence="3">The sequence shown here is derived from an EMBL/GenBank/DDBJ whole genome shotgun (WGS) entry which is preliminary data.</text>
</comment>